<evidence type="ECO:0000256" key="5">
    <source>
        <dbReference type="ARBA" id="ARBA00023136"/>
    </source>
</evidence>
<dbReference type="AlphaFoldDB" id="M1CYX5"/>
<name>M1CYX5_SOLTU</name>
<dbReference type="Gene3D" id="1.20.1250.20">
    <property type="entry name" value="MFS general substrate transporter like domains"/>
    <property type="match status" value="1"/>
</dbReference>
<organism evidence="8 9">
    <name type="scientific">Solanum tuberosum</name>
    <name type="common">Potato</name>
    <dbReference type="NCBI Taxonomy" id="4113"/>
    <lineage>
        <taxon>Eukaryota</taxon>
        <taxon>Viridiplantae</taxon>
        <taxon>Streptophyta</taxon>
        <taxon>Embryophyta</taxon>
        <taxon>Tracheophyta</taxon>
        <taxon>Spermatophyta</taxon>
        <taxon>Magnoliopsida</taxon>
        <taxon>eudicotyledons</taxon>
        <taxon>Gunneridae</taxon>
        <taxon>Pentapetalae</taxon>
        <taxon>asterids</taxon>
        <taxon>lamiids</taxon>
        <taxon>Solanales</taxon>
        <taxon>Solanaceae</taxon>
        <taxon>Solanoideae</taxon>
        <taxon>Solaneae</taxon>
        <taxon>Solanum</taxon>
    </lineage>
</organism>
<dbReference type="InParanoid" id="M1CYX5"/>
<keyword evidence="5 7" id="KW-0472">Membrane</keyword>
<dbReference type="InterPro" id="IPR000109">
    <property type="entry name" value="POT_fam"/>
</dbReference>
<dbReference type="Proteomes" id="UP000011115">
    <property type="component" value="Unassembled WGS sequence"/>
</dbReference>
<evidence type="ECO:0000256" key="2">
    <source>
        <dbReference type="ARBA" id="ARBA00005982"/>
    </source>
</evidence>
<protein>
    <submittedName>
        <fullName evidence="8">Nitrate transporter</fullName>
    </submittedName>
</protein>
<reference evidence="9" key="1">
    <citation type="journal article" date="2011" name="Nature">
        <title>Genome sequence and analysis of the tuber crop potato.</title>
        <authorList>
            <consortium name="The Potato Genome Sequencing Consortium"/>
        </authorList>
    </citation>
    <scope>NUCLEOTIDE SEQUENCE [LARGE SCALE GENOMIC DNA]</scope>
    <source>
        <strain evidence="9">cv. DM1-3 516 R44</strain>
    </source>
</reference>
<dbReference type="Pfam" id="PF00854">
    <property type="entry name" value="PTR2"/>
    <property type="match status" value="1"/>
</dbReference>
<comment type="subcellular location">
    <subcellularLocation>
        <location evidence="1">Membrane</location>
        <topology evidence="1">Multi-pass membrane protein</topology>
    </subcellularLocation>
</comment>
<dbReference type="PANTHER" id="PTHR11654">
    <property type="entry name" value="OLIGOPEPTIDE TRANSPORTER-RELATED"/>
    <property type="match status" value="1"/>
</dbReference>
<proteinExistence type="inferred from homology"/>
<keyword evidence="4 7" id="KW-1133">Transmembrane helix</keyword>
<evidence type="ECO:0000256" key="6">
    <source>
        <dbReference type="ARBA" id="ARBA00044504"/>
    </source>
</evidence>
<dbReference type="EnsemblPlants" id="PGSC0003DMT400077799">
    <property type="protein sequence ID" value="PGSC0003DMT400077799"/>
    <property type="gene ID" value="PGSC0003DMG400030263"/>
</dbReference>
<dbReference type="PaxDb" id="4113-PGSC0003DMT400077799"/>
<keyword evidence="9" id="KW-1185">Reference proteome</keyword>
<evidence type="ECO:0000313" key="8">
    <source>
        <dbReference type="EnsemblPlants" id="PGSC0003DMT400077799"/>
    </source>
</evidence>
<feature type="transmembrane region" description="Helical" evidence="7">
    <location>
        <begin position="24"/>
        <end position="44"/>
    </location>
</feature>
<dbReference type="InterPro" id="IPR036259">
    <property type="entry name" value="MFS_trans_sf"/>
</dbReference>
<reference evidence="8" key="2">
    <citation type="submission" date="2015-06" db="UniProtKB">
        <authorList>
            <consortium name="EnsemblPlants"/>
        </authorList>
    </citation>
    <scope>IDENTIFICATION</scope>
    <source>
        <strain evidence="8">DM1-3 516 R44</strain>
    </source>
</reference>
<evidence type="ECO:0000256" key="1">
    <source>
        <dbReference type="ARBA" id="ARBA00004141"/>
    </source>
</evidence>
<dbReference type="Gramene" id="PGSC0003DMT400077799">
    <property type="protein sequence ID" value="PGSC0003DMT400077799"/>
    <property type="gene ID" value="PGSC0003DMG400030263"/>
</dbReference>
<dbReference type="GO" id="GO:0022857">
    <property type="term" value="F:transmembrane transporter activity"/>
    <property type="evidence" value="ECO:0007669"/>
    <property type="project" value="InterPro"/>
</dbReference>
<dbReference type="GO" id="GO:0016020">
    <property type="term" value="C:membrane"/>
    <property type="evidence" value="ECO:0007669"/>
    <property type="project" value="UniProtKB-SubCell"/>
</dbReference>
<accession>M1CYX5</accession>
<keyword evidence="3 7" id="KW-0812">Transmembrane</keyword>
<comment type="similarity">
    <text evidence="2">Belongs to the major facilitator superfamily. Proton-dependent oligopeptide transporter (POT/PTR) (TC 2.A.17) family.</text>
</comment>
<dbReference type="eggNOG" id="KOG1237">
    <property type="taxonomic scope" value="Eukaryota"/>
</dbReference>
<comment type="similarity">
    <text evidence="6">Belongs to the major facilitator superfamily. Phosphate:H(+) symporter (TC 2.A.1.9) family.</text>
</comment>
<evidence type="ECO:0000313" key="9">
    <source>
        <dbReference type="Proteomes" id="UP000011115"/>
    </source>
</evidence>
<sequence length="195" mass="21859">MFNSVIGGAFGMTFVVYVSTVKNWWKGFLISLVSVTLGFIFFAFGKPFFRLQQPAGSPLTRIFQVIVVATNNGKQQLLENSEELYEISEKECDSSQPKLAHTKQFRCLDKAAIHPKTGEPTPWTVCTVTQVEEVKVVMRTTTRLGVRGPYLAIPSLAPQGVYIGNPSRTSRRTVKEIKVRHSLHDPDLIKLSLPY</sequence>
<evidence type="ECO:0000256" key="7">
    <source>
        <dbReference type="SAM" id="Phobius"/>
    </source>
</evidence>
<evidence type="ECO:0000256" key="4">
    <source>
        <dbReference type="ARBA" id="ARBA00022989"/>
    </source>
</evidence>
<dbReference type="OMA" id="NPRAFNT"/>
<dbReference type="HOGENOM" id="CLU_1398562_0_0_1"/>
<evidence type="ECO:0000256" key="3">
    <source>
        <dbReference type="ARBA" id="ARBA00022692"/>
    </source>
</evidence>